<evidence type="ECO:0008006" key="13">
    <source>
        <dbReference type="Google" id="ProtNLM"/>
    </source>
</evidence>
<dbReference type="PANTHER" id="PTHR13866:SF31">
    <property type="entry name" value="SPARC-LIKE 2"/>
    <property type="match status" value="1"/>
</dbReference>
<dbReference type="SUPFAM" id="SSF47473">
    <property type="entry name" value="EF-hand"/>
    <property type="match status" value="1"/>
</dbReference>
<reference evidence="11 12" key="2">
    <citation type="journal article" date="2023" name="Mol. Biol. Evol.">
        <title>Genomics of Secondarily Temperate Adaptation in the Only Non-Antarctic Icefish.</title>
        <authorList>
            <person name="Rivera-Colon A.G."/>
            <person name="Rayamajhi N."/>
            <person name="Minhas B.F."/>
            <person name="Madrigal G."/>
            <person name="Bilyk K.T."/>
            <person name="Yoon V."/>
            <person name="Hune M."/>
            <person name="Gregory S."/>
            <person name="Cheng C.H.C."/>
            <person name="Catchen J.M."/>
        </authorList>
    </citation>
    <scope>NUCLEOTIDE SEQUENCE [LARGE SCALE GENOMIC DNA]</scope>
    <source>
        <strain evidence="11">JMC-PN-2008</strain>
    </source>
</reference>
<gene>
    <name evidence="11" type="ORF">PBY51_015303</name>
</gene>
<evidence type="ECO:0000256" key="4">
    <source>
        <dbReference type="ARBA" id="ARBA00022729"/>
    </source>
</evidence>
<keyword evidence="2" id="KW-0964">Secreted</keyword>
<comment type="caution">
    <text evidence="11">The sequence shown here is derived from an EMBL/GenBank/DDBJ whole genome shotgun (WGS) entry which is preliminary data.</text>
</comment>
<proteinExistence type="predicted"/>
<dbReference type="FunFam" id="3.30.60.30:FF:000078">
    <property type="entry name" value="Predicted protein"/>
    <property type="match status" value="1"/>
</dbReference>
<dbReference type="CDD" id="cd00104">
    <property type="entry name" value="KAZAL_FS"/>
    <property type="match status" value="1"/>
</dbReference>
<dbReference type="PROSITE" id="PS50222">
    <property type="entry name" value="EF_HAND_2"/>
    <property type="match status" value="1"/>
</dbReference>
<evidence type="ECO:0000256" key="6">
    <source>
        <dbReference type="ARBA" id="ARBA00023157"/>
    </source>
</evidence>
<dbReference type="SMART" id="SM00280">
    <property type="entry name" value="KAZAL"/>
    <property type="match status" value="1"/>
</dbReference>
<name>A0AAN7X449_ELEMC</name>
<dbReference type="InterPro" id="IPR036058">
    <property type="entry name" value="Kazal_dom_sf"/>
</dbReference>
<keyword evidence="4 8" id="KW-0732">Signal</keyword>
<dbReference type="GO" id="GO:0005615">
    <property type="term" value="C:extracellular space"/>
    <property type="evidence" value="ECO:0007669"/>
    <property type="project" value="TreeGrafter"/>
</dbReference>
<keyword evidence="6" id="KW-1015">Disulfide bond</keyword>
<feature type="chain" id="PRO_5043022176" description="SPARC-like" evidence="8">
    <location>
        <begin position="21"/>
        <end position="261"/>
    </location>
</feature>
<evidence type="ECO:0000256" key="1">
    <source>
        <dbReference type="ARBA" id="ARBA00004498"/>
    </source>
</evidence>
<evidence type="ECO:0000256" key="8">
    <source>
        <dbReference type="SAM" id="SignalP"/>
    </source>
</evidence>
<keyword evidence="7" id="KW-0325">Glycoprotein</keyword>
<dbReference type="CDD" id="cd00252">
    <property type="entry name" value="EFh_SPARC_EC"/>
    <property type="match status" value="1"/>
</dbReference>
<evidence type="ECO:0000256" key="2">
    <source>
        <dbReference type="ARBA" id="ARBA00022525"/>
    </source>
</evidence>
<dbReference type="PROSITE" id="PS00018">
    <property type="entry name" value="EF_HAND_1"/>
    <property type="match status" value="2"/>
</dbReference>
<dbReference type="FunFam" id="1.10.238.10:FF:000246">
    <property type="entry name" value="Uncharacterized protein, isoform C"/>
    <property type="match status" value="1"/>
</dbReference>
<dbReference type="InterPro" id="IPR002048">
    <property type="entry name" value="EF_hand_dom"/>
</dbReference>
<sequence>MNLSLTFVLFIVQSLHTGATTRGRAQRKQRQAEESLRPYIGRVEPEKLCELLKCHSPAGSWCQVVQENGVGVPKCVCPQSCPGQRAPVCSVLGKTYGSECLLHKEACRKRRRTALAHTGPCLVPGAKCTEEELGQFPYRLLDWFLLLSRMGESYVPAAPPQSCLSHTQRTQLAQQRFTMLDKNNDGKLNRRDLRKLRYKKMPLEHCATPFFQSCDRDMNRKVTLQEWTTCLVDHTEAWFYHFMSMKMGSRKLCPSIKENHL</sequence>
<dbReference type="Gene3D" id="3.30.60.30">
    <property type="match status" value="1"/>
</dbReference>
<protein>
    <recommendedName>
        <fullName evidence="13">SPARC-like</fullName>
    </recommendedName>
</protein>
<organism evidence="11 12">
    <name type="scientific">Eleginops maclovinus</name>
    <name type="common">Patagonian blennie</name>
    <name type="synonym">Eleginus maclovinus</name>
    <dbReference type="NCBI Taxonomy" id="56733"/>
    <lineage>
        <taxon>Eukaryota</taxon>
        <taxon>Metazoa</taxon>
        <taxon>Chordata</taxon>
        <taxon>Craniata</taxon>
        <taxon>Vertebrata</taxon>
        <taxon>Euteleostomi</taxon>
        <taxon>Actinopterygii</taxon>
        <taxon>Neopterygii</taxon>
        <taxon>Teleostei</taxon>
        <taxon>Neoteleostei</taxon>
        <taxon>Acanthomorphata</taxon>
        <taxon>Eupercaria</taxon>
        <taxon>Perciformes</taxon>
        <taxon>Notothenioidei</taxon>
        <taxon>Eleginopidae</taxon>
        <taxon>Eleginops</taxon>
    </lineage>
</organism>
<evidence type="ECO:0000256" key="7">
    <source>
        <dbReference type="ARBA" id="ARBA00023180"/>
    </source>
</evidence>
<dbReference type="SUPFAM" id="SSF100895">
    <property type="entry name" value="Kazal-type serine protease inhibitors"/>
    <property type="match status" value="1"/>
</dbReference>
<feature type="domain" description="Kazal-like" evidence="10">
    <location>
        <begin position="76"/>
        <end position="123"/>
    </location>
</feature>
<dbReference type="AlphaFoldDB" id="A0AAN7X449"/>
<keyword evidence="12" id="KW-1185">Reference proteome</keyword>
<keyword evidence="5" id="KW-0106">Calcium</keyword>
<dbReference type="InterPro" id="IPR018247">
    <property type="entry name" value="EF_Hand_1_Ca_BS"/>
</dbReference>
<dbReference type="InterPro" id="IPR019577">
    <property type="entry name" value="SPARC/Testican_Ca-bd-dom"/>
</dbReference>
<dbReference type="Pfam" id="PF10591">
    <property type="entry name" value="SPARC_Ca_bdg"/>
    <property type="match status" value="1"/>
</dbReference>
<reference evidence="11 12" key="1">
    <citation type="journal article" date="2023" name="Genes (Basel)">
        <title>Chromosome-Level Genome Assembly and Circadian Gene Repertoire of the Patagonia Blennie Eleginops maclovinus-The Closest Ancestral Proxy of Antarctic Cryonotothenioids.</title>
        <authorList>
            <person name="Cheng C.C."/>
            <person name="Rivera-Colon A.G."/>
            <person name="Minhas B.F."/>
            <person name="Wilson L."/>
            <person name="Rayamajhi N."/>
            <person name="Vargas-Chacoff L."/>
            <person name="Catchen J.M."/>
        </authorList>
    </citation>
    <scope>NUCLEOTIDE SEQUENCE [LARGE SCALE GENOMIC DNA]</scope>
    <source>
        <strain evidence="11">JMC-PN-2008</strain>
    </source>
</reference>
<dbReference type="PANTHER" id="PTHR13866">
    <property type="entry name" value="SPARC OSTEONECTIN"/>
    <property type="match status" value="1"/>
</dbReference>
<evidence type="ECO:0000313" key="11">
    <source>
        <dbReference type="EMBL" id="KAK5854212.1"/>
    </source>
</evidence>
<dbReference type="GO" id="GO:0050840">
    <property type="term" value="F:extracellular matrix binding"/>
    <property type="evidence" value="ECO:0007669"/>
    <property type="project" value="TreeGrafter"/>
</dbReference>
<feature type="domain" description="EF-hand" evidence="9">
    <location>
        <begin position="168"/>
        <end position="203"/>
    </location>
</feature>
<evidence type="ECO:0000313" key="12">
    <source>
        <dbReference type="Proteomes" id="UP001346869"/>
    </source>
</evidence>
<evidence type="ECO:0000259" key="9">
    <source>
        <dbReference type="PROSITE" id="PS50222"/>
    </source>
</evidence>
<dbReference type="EMBL" id="JAUZQC010000019">
    <property type="protein sequence ID" value="KAK5854212.1"/>
    <property type="molecule type" value="Genomic_DNA"/>
</dbReference>
<evidence type="ECO:0000256" key="3">
    <source>
        <dbReference type="ARBA" id="ARBA00022723"/>
    </source>
</evidence>
<dbReference type="Gene3D" id="1.10.238.10">
    <property type="entry name" value="EF-hand"/>
    <property type="match status" value="1"/>
</dbReference>
<dbReference type="InterPro" id="IPR002350">
    <property type="entry name" value="Kazal_dom"/>
</dbReference>
<dbReference type="PROSITE" id="PS51465">
    <property type="entry name" value="KAZAL_2"/>
    <property type="match status" value="1"/>
</dbReference>
<evidence type="ECO:0000259" key="10">
    <source>
        <dbReference type="PROSITE" id="PS51465"/>
    </source>
</evidence>
<dbReference type="InterPro" id="IPR011992">
    <property type="entry name" value="EF-hand-dom_pair"/>
</dbReference>
<dbReference type="Proteomes" id="UP001346869">
    <property type="component" value="Unassembled WGS sequence"/>
</dbReference>
<dbReference type="Pfam" id="PF07648">
    <property type="entry name" value="Kazal_2"/>
    <property type="match status" value="1"/>
</dbReference>
<feature type="signal peptide" evidence="8">
    <location>
        <begin position="1"/>
        <end position="20"/>
    </location>
</feature>
<dbReference type="GO" id="GO:0005518">
    <property type="term" value="F:collagen binding"/>
    <property type="evidence" value="ECO:0007669"/>
    <property type="project" value="TreeGrafter"/>
</dbReference>
<dbReference type="GO" id="GO:0005509">
    <property type="term" value="F:calcium ion binding"/>
    <property type="evidence" value="ECO:0007669"/>
    <property type="project" value="InterPro"/>
</dbReference>
<accession>A0AAN7X449</accession>
<evidence type="ECO:0000256" key="5">
    <source>
        <dbReference type="ARBA" id="ARBA00022837"/>
    </source>
</evidence>
<keyword evidence="3" id="KW-0479">Metal-binding</keyword>
<comment type="subcellular location">
    <subcellularLocation>
        <location evidence="1">Secreted</location>
        <location evidence="1">Extracellular space</location>
        <location evidence="1">Extracellular matrix</location>
    </subcellularLocation>
</comment>